<evidence type="ECO:0000313" key="1">
    <source>
        <dbReference type="EMBL" id="GGI65272.1"/>
    </source>
</evidence>
<proteinExistence type="predicted"/>
<dbReference type="RefSeq" id="WP_188367114.1">
    <property type="nucleotide sequence ID" value="NZ_BMDT01000003.1"/>
</dbReference>
<evidence type="ECO:0000313" key="2">
    <source>
        <dbReference type="Proteomes" id="UP000622610"/>
    </source>
</evidence>
<dbReference type="AlphaFoldDB" id="A0A917N603"/>
<dbReference type="Proteomes" id="UP000622610">
    <property type="component" value="Unassembled WGS sequence"/>
</dbReference>
<gene>
    <name evidence="1" type="ORF">GCM10011482_09260</name>
</gene>
<reference evidence="1" key="2">
    <citation type="submission" date="2020-09" db="EMBL/GenBank/DDBJ databases">
        <authorList>
            <person name="Sun Q."/>
            <person name="Sedlacek I."/>
        </authorList>
    </citation>
    <scope>NUCLEOTIDE SEQUENCE</scope>
    <source>
        <strain evidence="1">CCM 8433</strain>
    </source>
</reference>
<sequence length="136" mass="15380">MTLTKKRMILFIIVLVSFIFTFKGMIPNQMPTTNYTEDYLASLKEKAVLYEDSAYHAEEIPMRTLIKATGVITKTDGKNSPSIQKADRFVLELADGQTRLHIINQSTTDFSLHNTVTIYGEYNGIIKADLVEISMP</sequence>
<reference evidence="1" key="1">
    <citation type="journal article" date="2014" name="Int. J. Syst. Evol. Microbiol.">
        <title>Complete genome sequence of Corynebacterium casei LMG S-19264T (=DSM 44701T), isolated from a smear-ripened cheese.</title>
        <authorList>
            <consortium name="US DOE Joint Genome Institute (JGI-PGF)"/>
            <person name="Walter F."/>
            <person name="Albersmeier A."/>
            <person name="Kalinowski J."/>
            <person name="Ruckert C."/>
        </authorList>
    </citation>
    <scope>NUCLEOTIDE SEQUENCE</scope>
    <source>
        <strain evidence="1">CCM 8433</strain>
    </source>
</reference>
<dbReference type="EMBL" id="BMDT01000003">
    <property type="protein sequence ID" value="GGI65272.1"/>
    <property type="molecule type" value="Genomic_DNA"/>
</dbReference>
<keyword evidence="2" id="KW-1185">Reference proteome</keyword>
<protein>
    <submittedName>
        <fullName evidence="1">Uncharacterized protein</fullName>
    </submittedName>
</protein>
<name>A0A917N603_9ENTE</name>
<accession>A0A917N603</accession>
<organism evidence="1 2">
    <name type="scientific">Enterococcus alcedinis</name>
    <dbReference type="NCBI Taxonomy" id="1274384"/>
    <lineage>
        <taxon>Bacteria</taxon>
        <taxon>Bacillati</taxon>
        <taxon>Bacillota</taxon>
        <taxon>Bacilli</taxon>
        <taxon>Lactobacillales</taxon>
        <taxon>Enterococcaceae</taxon>
        <taxon>Enterococcus</taxon>
    </lineage>
</organism>
<comment type="caution">
    <text evidence="1">The sequence shown here is derived from an EMBL/GenBank/DDBJ whole genome shotgun (WGS) entry which is preliminary data.</text>
</comment>